<dbReference type="STRING" id="1328760.A0A165IM53"/>
<keyword evidence="3" id="KW-1185">Reference proteome</keyword>
<dbReference type="Proteomes" id="UP000076632">
    <property type="component" value="Unassembled WGS sequence"/>
</dbReference>
<evidence type="ECO:0000313" key="2">
    <source>
        <dbReference type="EMBL" id="KZF25095.1"/>
    </source>
</evidence>
<gene>
    <name evidence="2" type="ORF">L228DRAFT_258563</name>
</gene>
<dbReference type="OrthoDB" id="5424209at2759"/>
<proteinExistence type="predicted"/>
<evidence type="ECO:0000256" key="1">
    <source>
        <dbReference type="SAM" id="MobiDB-lite"/>
    </source>
</evidence>
<evidence type="ECO:0000313" key="3">
    <source>
        <dbReference type="Proteomes" id="UP000076632"/>
    </source>
</evidence>
<feature type="region of interest" description="Disordered" evidence="1">
    <location>
        <begin position="1"/>
        <end position="21"/>
    </location>
</feature>
<accession>A0A165IM53</accession>
<reference evidence="2 3" key="1">
    <citation type="journal article" date="2016" name="Fungal Biol.">
        <title>The genome of Xylona heveae provides a window into fungal endophytism.</title>
        <authorList>
            <person name="Gazis R."/>
            <person name="Kuo A."/>
            <person name="Riley R."/>
            <person name="LaButti K."/>
            <person name="Lipzen A."/>
            <person name="Lin J."/>
            <person name="Amirebrahimi M."/>
            <person name="Hesse C.N."/>
            <person name="Spatafora J.W."/>
            <person name="Henrissat B."/>
            <person name="Hainaut M."/>
            <person name="Grigoriev I.V."/>
            <person name="Hibbett D.S."/>
        </authorList>
    </citation>
    <scope>NUCLEOTIDE SEQUENCE [LARGE SCALE GENOMIC DNA]</scope>
    <source>
        <strain evidence="2 3">TC161</strain>
    </source>
</reference>
<dbReference type="AlphaFoldDB" id="A0A165IM53"/>
<dbReference type="EMBL" id="KV407455">
    <property type="protein sequence ID" value="KZF25095.1"/>
    <property type="molecule type" value="Genomic_DNA"/>
</dbReference>
<dbReference type="InParanoid" id="A0A165IM53"/>
<feature type="compositionally biased region" description="Basic and acidic residues" evidence="1">
    <location>
        <begin position="1"/>
        <end position="17"/>
    </location>
</feature>
<dbReference type="GeneID" id="28899231"/>
<dbReference type="RefSeq" id="XP_018190650.1">
    <property type="nucleotide sequence ID" value="XM_018334094.1"/>
</dbReference>
<organism evidence="2 3">
    <name type="scientific">Xylona heveae (strain CBS 132557 / TC161)</name>
    <dbReference type="NCBI Taxonomy" id="1328760"/>
    <lineage>
        <taxon>Eukaryota</taxon>
        <taxon>Fungi</taxon>
        <taxon>Dikarya</taxon>
        <taxon>Ascomycota</taxon>
        <taxon>Pezizomycotina</taxon>
        <taxon>Xylonomycetes</taxon>
        <taxon>Xylonales</taxon>
        <taxon>Xylonaceae</taxon>
        <taxon>Xylona</taxon>
    </lineage>
</organism>
<name>A0A165IM53_XYLHT</name>
<sequence>MSDQEHLPVDGGTKENTAHSNSNDIVCSTETFDTCVSHITTMTGLSTLASNKPASPDPRYSQIDPINIALRRVFTISEAHPIVEAWHAGLKEYVLDSIRDQTTWVAIDVLRCGYFDRELSRNLVTIIITVESEADSPVWETISRSIREECLARDLKDIDVLVVNGTVVVANEKEEGSFWDSLMDLCQTSCEIGSSIGRVPRATGEEASSSSQGAVAGSLGGYVVVTINGKEKVLAMTSHHVAVGPDNPAVKPNDPDKPLANIPSLSDHRDAMQQQRDDSKRYLEQARKIKNTLKETEVTEHETGATTTPHSQLRRIRLLEKFAAEATDSIEQVQDFDCSFGQVYASSGFSIDWALVECDPNRNRIPTIPNKFPSRLFQEYPRHSSYVFDREDISGIAKFKPGEVVMKYGRSTRTTRGTVNPISSVIRLPLPLPLPLQSQSLISSSMTKSVVEQRCYVGHGKHFQNFSEPGDVGSWIFTTLGGSLAAMLLAQNTVFEQTYATDATAVFADIEGPLGCKVRLPSDETD</sequence>
<protein>
    <submittedName>
        <fullName evidence="2">Uncharacterized protein</fullName>
    </submittedName>
</protein>